<organism evidence="2 3">
    <name type="scientific">Hwanghaeella grinnelliae</name>
    <dbReference type="NCBI Taxonomy" id="2500179"/>
    <lineage>
        <taxon>Bacteria</taxon>
        <taxon>Pseudomonadati</taxon>
        <taxon>Pseudomonadota</taxon>
        <taxon>Alphaproteobacteria</taxon>
        <taxon>Rhodospirillales</taxon>
        <taxon>Rhodospirillaceae</taxon>
        <taxon>Hwanghaeella</taxon>
    </lineage>
</organism>
<dbReference type="EMBL" id="SADE01000004">
    <property type="protein sequence ID" value="RVU34109.1"/>
    <property type="molecule type" value="Genomic_DNA"/>
</dbReference>
<dbReference type="AlphaFoldDB" id="A0A3S2VMW2"/>
<dbReference type="Gene3D" id="3.90.550.10">
    <property type="entry name" value="Spore Coat Polysaccharide Biosynthesis Protein SpsA, Chain A"/>
    <property type="match status" value="1"/>
</dbReference>
<evidence type="ECO:0000313" key="3">
    <source>
        <dbReference type="Proteomes" id="UP000287447"/>
    </source>
</evidence>
<keyword evidence="3" id="KW-1185">Reference proteome</keyword>
<dbReference type="InterPro" id="IPR001173">
    <property type="entry name" value="Glyco_trans_2-like"/>
</dbReference>
<name>A0A3S2VMW2_9PROT</name>
<comment type="caution">
    <text evidence="2">The sequence shown here is derived from an EMBL/GenBank/DDBJ whole genome shotgun (WGS) entry which is preliminary data.</text>
</comment>
<evidence type="ECO:0000313" key="2">
    <source>
        <dbReference type="EMBL" id="RVU34109.1"/>
    </source>
</evidence>
<evidence type="ECO:0000259" key="1">
    <source>
        <dbReference type="Pfam" id="PF00535"/>
    </source>
</evidence>
<dbReference type="CDD" id="cd00761">
    <property type="entry name" value="Glyco_tranf_GTA_type"/>
    <property type="match status" value="1"/>
</dbReference>
<dbReference type="OrthoDB" id="9794124at2"/>
<dbReference type="SUPFAM" id="SSF53448">
    <property type="entry name" value="Nucleotide-diphospho-sugar transferases"/>
    <property type="match status" value="1"/>
</dbReference>
<feature type="domain" description="Glycosyltransferase 2-like" evidence="1">
    <location>
        <begin position="8"/>
        <end position="117"/>
    </location>
</feature>
<dbReference type="InterPro" id="IPR050834">
    <property type="entry name" value="Glycosyltransf_2"/>
</dbReference>
<reference evidence="3" key="1">
    <citation type="submission" date="2019-01" db="EMBL/GenBank/DDBJ databases">
        <title>Gri0909 isolated from a small marine red alga.</title>
        <authorList>
            <person name="Kim J."/>
            <person name="Jeong S.E."/>
            <person name="Jeon C.O."/>
        </authorList>
    </citation>
    <scope>NUCLEOTIDE SEQUENCE [LARGE SCALE GENOMIC DNA]</scope>
    <source>
        <strain evidence="3">Gri0909</strain>
    </source>
</reference>
<gene>
    <name evidence="2" type="ORF">EOI86_23635</name>
</gene>
<dbReference type="InterPro" id="IPR029044">
    <property type="entry name" value="Nucleotide-diphossugar_trans"/>
</dbReference>
<proteinExistence type="predicted"/>
<dbReference type="PANTHER" id="PTHR43685:SF11">
    <property type="entry name" value="GLYCOSYLTRANSFERASE TAGX-RELATED"/>
    <property type="match status" value="1"/>
</dbReference>
<dbReference type="PANTHER" id="PTHR43685">
    <property type="entry name" value="GLYCOSYLTRANSFERASE"/>
    <property type="match status" value="1"/>
</dbReference>
<protein>
    <submittedName>
        <fullName evidence="2">Glycosyltransferase family 2 protein</fullName>
    </submittedName>
</protein>
<dbReference type="GO" id="GO:0016740">
    <property type="term" value="F:transferase activity"/>
    <property type="evidence" value="ECO:0007669"/>
    <property type="project" value="UniProtKB-KW"/>
</dbReference>
<dbReference type="Proteomes" id="UP000287447">
    <property type="component" value="Unassembled WGS sequence"/>
</dbReference>
<accession>A0A3S2VMW2</accession>
<dbReference type="RefSeq" id="WP_127768139.1">
    <property type="nucleotide sequence ID" value="NZ_SADE01000004.1"/>
</dbReference>
<sequence length="299" mass="33956">MTTDDLVSVIIPVFNREKTIRAAVDSVLLQSHGNIEVLVVDDCSSDRTREVVEAIPDKRVRLIPREKNGGAGAARNAGIAAAKGDYIAFQDSDDLWLPGKLERQIEVFKEAPDKVGVVFGGKILYGRDSQHNYGMGKVAYAPPPVTTELYSFPRYADLLINNRVSMQTAMFKRSKINLEYWFDPRLRFDEDWEFTTRLARGTTIMEVLEPYVVAFISDDSISVHRKPRFSRATLAVLRNHRSELAGLTQQSALLRYRLGASLQRSGRPRLGRRFIFQACLLSPFQPKWWAKYLISFGVR</sequence>
<keyword evidence="2" id="KW-0808">Transferase</keyword>
<dbReference type="Pfam" id="PF00535">
    <property type="entry name" value="Glycos_transf_2"/>
    <property type="match status" value="1"/>
</dbReference>